<dbReference type="PANTHER" id="PTHR43280">
    <property type="entry name" value="ARAC-FAMILY TRANSCRIPTIONAL REGULATOR"/>
    <property type="match status" value="1"/>
</dbReference>
<dbReference type="SMART" id="SM00342">
    <property type="entry name" value="HTH_ARAC"/>
    <property type="match status" value="1"/>
</dbReference>
<dbReference type="RefSeq" id="WP_120469312.1">
    <property type="nucleotide sequence ID" value="NZ_RAYQ01000009.1"/>
</dbReference>
<protein>
    <recommendedName>
        <fullName evidence="1">Stage 0 sporulation protein A homolog</fullName>
    </recommendedName>
</protein>
<evidence type="ECO:0000259" key="9">
    <source>
        <dbReference type="PROSITE" id="PS50110"/>
    </source>
</evidence>
<dbReference type="PRINTS" id="PR00032">
    <property type="entry name" value="HTHARAC"/>
</dbReference>
<proteinExistence type="predicted"/>
<dbReference type="SUPFAM" id="SSF52172">
    <property type="entry name" value="CheY-like"/>
    <property type="match status" value="1"/>
</dbReference>
<evidence type="ECO:0000313" key="11">
    <source>
        <dbReference type="Proteomes" id="UP000280696"/>
    </source>
</evidence>
<dbReference type="PROSITE" id="PS00041">
    <property type="entry name" value="HTH_ARAC_FAMILY_1"/>
    <property type="match status" value="1"/>
</dbReference>
<dbReference type="InterPro" id="IPR001789">
    <property type="entry name" value="Sig_transdc_resp-reg_receiver"/>
</dbReference>
<feature type="domain" description="Response regulatory" evidence="9">
    <location>
        <begin position="2"/>
        <end position="120"/>
    </location>
</feature>
<dbReference type="InterPro" id="IPR018062">
    <property type="entry name" value="HTH_AraC-typ_CS"/>
</dbReference>
<keyword evidence="4" id="KW-0804">Transcription</keyword>
<keyword evidence="6" id="KW-0597">Phosphoprotein</keyword>
<dbReference type="InterPro" id="IPR009057">
    <property type="entry name" value="Homeodomain-like_sf"/>
</dbReference>
<evidence type="ECO:0000259" key="8">
    <source>
        <dbReference type="PROSITE" id="PS01124"/>
    </source>
</evidence>
<evidence type="ECO:0000256" key="3">
    <source>
        <dbReference type="ARBA" id="ARBA00023125"/>
    </source>
</evidence>
<keyword evidence="3" id="KW-0238">DNA-binding</keyword>
<dbReference type="GO" id="GO:0000160">
    <property type="term" value="P:phosphorelay signal transduction system"/>
    <property type="evidence" value="ECO:0007669"/>
    <property type="project" value="InterPro"/>
</dbReference>
<evidence type="ECO:0000256" key="6">
    <source>
        <dbReference type="PROSITE-ProRule" id="PRU00169"/>
    </source>
</evidence>
<dbReference type="InterPro" id="IPR018060">
    <property type="entry name" value="HTH_AraC"/>
</dbReference>
<reference evidence="10 11" key="1">
    <citation type="submission" date="2018-09" db="EMBL/GenBank/DDBJ databases">
        <title>Murine metabolic-syndrome-specific gut microbial biobank.</title>
        <authorList>
            <person name="Liu C."/>
        </authorList>
    </citation>
    <scope>NUCLEOTIDE SEQUENCE [LARGE SCALE GENOMIC DNA]</scope>
    <source>
        <strain evidence="10 11">0.1xD8-82</strain>
    </source>
</reference>
<dbReference type="SUPFAM" id="SSF46689">
    <property type="entry name" value="Homeodomain-like"/>
    <property type="match status" value="2"/>
</dbReference>
<comment type="caution">
    <text evidence="10">The sequence shown here is derived from an EMBL/GenBank/DDBJ whole genome shotgun (WGS) entry which is preliminary data.</text>
</comment>
<dbReference type="InterPro" id="IPR020449">
    <property type="entry name" value="Tscrpt_reg_AraC-type_HTH"/>
</dbReference>
<sequence length="528" mass="60914">MKIIIIEDEGITRQWLKKKLEELSEDYHVEGVFSNGRKALEYLECEKDVDVVFTDIRMPVMDGLEFLEKLLEKGIDPYKIILSAYDEFQYARQAMRLGAQEFVLKPEITKEALKQILSDASKYLEQRKQEKEEKKEESGKGKGAALAELMDKDQVSIKDLAAVFGEKVTEQEVRQMVIVDIYLEKQAAREDVEELLYLFLEQEQLQGTYFWSGNQRIILGYLHSAESKRLRLIGRLGDILHVHTGIRLYLGISRMQGDGNVKEMYRQAVAARENRVFFGIPGAWQYDDMRISMEQGSGELYFNQDIKEIMGYLQQENYDTAEQTANLFLDNVKKASYLHPAYVKALCDEIVSAYRHNLWECVLEDEEKERTKGTGFLINKLACEAKQNLTGRETPDLEQLIVMVKGEVEALCGLLQKKQGNGQYSAPVKEVMRYVEEHLGERISLEQVADAVFLSRPYLSTLFKKETGKKFSSYLQEVRLEKSCIMLRNSRLSIGEIAEQAGFFDSAHFSKVFKEHYGCSPLEYRKTR</sequence>
<comment type="function">
    <text evidence="5">May play the central regulatory role in sporulation. It may be an element of the effector pathway responsible for the activation of sporulation genes in response to nutritional stress. Spo0A may act in concert with spo0H (a sigma factor) to control the expression of some genes that are critical to the sporulation process.</text>
</comment>
<evidence type="ECO:0000256" key="7">
    <source>
        <dbReference type="SAM" id="Coils"/>
    </source>
</evidence>
<accession>A0A3A9AJ31</accession>
<feature type="domain" description="HTH araC/xylS-type" evidence="8">
    <location>
        <begin position="429"/>
        <end position="527"/>
    </location>
</feature>
<dbReference type="Proteomes" id="UP000280696">
    <property type="component" value="Unassembled WGS sequence"/>
</dbReference>
<dbReference type="Gene3D" id="3.40.50.2300">
    <property type="match status" value="1"/>
</dbReference>
<keyword evidence="11" id="KW-1185">Reference proteome</keyword>
<dbReference type="GO" id="GO:0043565">
    <property type="term" value="F:sequence-specific DNA binding"/>
    <property type="evidence" value="ECO:0007669"/>
    <property type="project" value="InterPro"/>
</dbReference>
<evidence type="ECO:0000313" key="10">
    <source>
        <dbReference type="EMBL" id="RKI91590.1"/>
    </source>
</evidence>
<dbReference type="Pfam" id="PF12833">
    <property type="entry name" value="HTH_18"/>
    <property type="match status" value="1"/>
</dbReference>
<feature type="modified residue" description="4-aspartylphosphate" evidence="6">
    <location>
        <position position="55"/>
    </location>
</feature>
<dbReference type="SMART" id="SM00448">
    <property type="entry name" value="REC"/>
    <property type="match status" value="1"/>
</dbReference>
<dbReference type="PROSITE" id="PS50110">
    <property type="entry name" value="RESPONSE_REGULATORY"/>
    <property type="match status" value="1"/>
</dbReference>
<dbReference type="InterPro" id="IPR011006">
    <property type="entry name" value="CheY-like_superfamily"/>
</dbReference>
<keyword evidence="7" id="KW-0175">Coiled coil</keyword>
<gene>
    <name evidence="10" type="ORF">D7V94_10020</name>
</gene>
<dbReference type="PANTHER" id="PTHR43280:SF2">
    <property type="entry name" value="HTH-TYPE TRANSCRIPTIONAL REGULATOR EXSA"/>
    <property type="match status" value="1"/>
</dbReference>
<evidence type="ECO:0000256" key="2">
    <source>
        <dbReference type="ARBA" id="ARBA00023015"/>
    </source>
</evidence>
<name>A0A3A9AJ31_9FIRM</name>
<evidence type="ECO:0000256" key="5">
    <source>
        <dbReference type="ARBA" id="ARBA00024867"/>
    </source>
</evidence>
<dbReference type="AlphaFoldDB" id="A0A3A9AJ31"/>
<evidence type="ECO:0000256" key="1">
    <source>
        <dbReference type="ARBA" id="ARBA00018672"/>
    </source>
</evidence>
<dbReference type="GO" id="GO:0003700">
    <property type="term" value="F:DNA-binding transcription factor activity"/>
    <property type="evidence" value="ECO:0007669"/>
    <property type="project" value="InterPro"/>
</dbReference>
<dbReference type="PROSITE" id="PS01124">
    <property type="entry name" value="HTH_ARAC_FAMILY_2"/>
    <property type="match status" value="1"/>
</dbReference>
<keyword evidence="2" id="KW-0805">Transcription regulation</keyword>
<feature type="coiled-coil region" evidence="7">
    <location>
        <begin position="113"/>
        <end position="140"/>
    </location>
</feature>
<organism evidence="10 11">
    <name type="scientific">Parablautia intestinalis</name>
    <dbReference type="NCBI Taxonomy" id="2320100"/>
    <lineage>
        <taxon>Bacteria</taxon>
        <taxon>Bacillati</taxon>
        <taxon>Bacillota</taxon>
        <taxon>Clostridia</taxon>
        <taxon>Lachnospirales</taxon>
        <taxon>Lachnospiraceae</taxon>
        <taxon>Parablautia</taxon>
    </lineage>
</organism>
<evidence type="ECO:0000256" key="4">
    <source>
        <dbReference type="ARBA" id="ARBA00023163"/>
    </source>
</evidence>
<dbReference type="CDD" id="cd17536">
    <property type="entry name" value="REC_YesN-like"/>
    <property type="match status" value="1"/>
</dbReference>
<dbReference type="Gene3D" id="1.10.10.60">
    <property type="entry name" value="Homeodomain-like"/>
    <property type="match status" value="2"/>
</dbReference>
<dbReference type="EMBL" id="RAYQ01000009">
    <property type="protein sequence ID" value="RKI91590.1"/>
    <property type="molecule type" value="Genomic_DNA"/>
</dbReference>
<dbReference type="OrthoDB" id="9794370at2"/>
<dbReference type="Pfam" id="PF00072">
    <property type="entry name" value="Response_reg"/>
    <property type="match status" value="1"/>
</dbReference>